<feature type="region of interest" description="Disordered" evidence="7">
    <location>
        <begin position="1"/>
        <end position="56"/>
    </location>
</feature>
<feature type="repeat" description="WD" evidence="5">
    <location>
        <begin position="188"/>
        <end position="219"/>
    </location>
</feature>
<keyword evidence="9" id="KW-1185">Reference proteome</keyword>
<dbReference type="SUPFAM" id="SSF50978">
    <property type="entry name" value="WD40 repeat-like"/>
    <property type="match status" value="1"/>
</dbReference>
<feature type="repeat" description="WD" evidence="5">
    <location>
        <begin position="272"/>
        <end position="313"/>
    </location>
</feature>
<accession>A0AAN9YB88</accession>
<reference evidence="8 9" key="1">
    <citation type="submission" date="2024-03" db="EMBL/GenBank/DDBJ databases">
        <title>Adaptation during the transition from Ophiocordyceps entomopathogen to insect associate is accompanied by gene loss and intensified selection.</title>
        <authorList>
            <person name="Ward C.M."/>
            <person name="Onetto C.A."/>
            <person name="Borneman A.R."/>
        </authorList>
    </citation>
    <scope>NUCLEOTIDE SEQUENCE [LARGE SCALE GENOMIC DNA]</scope>
    <source>
        <strain evidence="8">AWRI1</strain>
        <tissue evidence="8">Single Adult Female</tissue>
    </source>
</reference>
<evidence type="ECO:0000256" key="2">
    <source>
        <dbReference type="ARBA" id="ARBA00022574"/>
    </source>
</evidence>
<dbReference type="GO" id="GO:0034511">
    <property type="term" value="F:U3 snoRNA binding"/>
    <property type="evidence" value="ECO:0007669"/>
    <property type="project" value="InterPro"/>
</dbReference>
<keyword evidence="6" id="KW-0175">Coiled coil</keyword>
<feature type="compositionally biased region" description="Basic residues" evidence="7">
    <location>
        <begin position="18"/>
        <end position="27"/>
    </location>
</feature>
<feature type="compositionally biased region" description="Basic residues" evidence="7">
    <location>
        <begin position="1"/>
        <end position="10"/>
    </location>
</feature>
<dbReference type="FunFam" id="2.130.10.10:FF:000509">
    <property type="entry name" value="U3 small nucleolar RNA-interacting protein"/>
    <property type="match status" value="1"/>
</dbReference>
<proteinExistence type="predicted"/>
<evidence type="ECO:0000256" key="6">
    <source>
        <dbReference type="SAM" id="Coils"/>
    </source>
</evidence>
<evidence type="ECO:0000256" key="4">
    <source>
        <dbReference type="ARBA" id="ARBA00023242"/>
    </source>
</evidence>
<evidence type="ECO:0000256" key="1">
    <source>
        <dbReference type="ARBA" id="ARBA00004123"/>
    </source>
</evidence>
<evidence type="ECO:0000256" key="5">
    <source>
        <dbReference type="PROSITE-ProRule" id="PRU00221"/>
    </source>
</evidence>
<dbReference type="PANTHER" id="PTHR19865">
    <property type="entry name" value="U3 SMALL NUCLEOLAR RNA INTERACTING PROTEIN 2"/>
    <property type="match status" value="1"/>
</dbReference>
<dbReference type="PROSITE" id="PS50294">
    <property type="entry name" value="WD_REPEATS_REGION"/>
    <property type="match status" value="2"/>
</dbReference>
<feature type="repeat" description="WD" evidence="5">
    <location>
        <begin position="129"/>
        <end position="170"/>
    </location>
</feature>
<keyword evidence="4" id="KW-0539">Nucleus</keyword>
<gene>
    <name evidence="8" type="ORF">V9T40_005646</name>
</gene>
<organism evidence="8 9">
    <name type="scientific">Parthenolecanium corni</name>
    <dbReference type="NCBI Taxonomy" id="536013"/>
    <lineage>
        <taxon>Eukaryota</taxon>
        <taxon>Metazoa</taxon>
        <taxon>Ecdysozoa</taxon>
        <taxon>Arthropoda</taxon>
        <taxon>Hexapoda</taxon>
        <taxon>Insecta</taxon>
        <taxon>Pterygota</taxon>
        <taxon>Neoptera</taxon>
        <taxon>Paraneoptera</taxon>
        <taxon>Hemiptera</taxon>
        <taxon>Sternorrhyncha</taxon>
        <taxon>Coccoidea</taxon>
        <taxon>Coccidae</taxon>
        <taxon>Parthenolecanium</taxon>
    </lineage>
</organism>
<dbReference type="InterPro" id="IPR020472">
    <property type="entry name" value="WD40_PAC1"/>
</dbReference>
<dbReference type="PANTHER" id="PTHR19865:SF0">
    <property type="entry name" value="U3 SMALL NUCLEOLAR RNA-INTERACTING PROTEIN 2"/>
    <property type="match status" value="1"/>
</dbReference>
<name>A0AAN9YB88_9HEMI</name>
<dbReference type="GO" id="GO:0032040">
    <property type="term" value="C:small-subunit processome"/>
    <property type="evidence" value="ECO:0007669"/>
    <property type="project" value="TreeGrafter"/>
</dbReference>
<dbReference type="InterPro" id="IPR001680">
    <property type="entry name" value="WD40_rpt"/>
</dbReference>
<comment type="subcellular location">
    <subcellularLocation>
        <location evidence="1">Nucleus</location>
    </subcellularLocation>
</comment>
<protein>
    <recommendedName>
        <fullName evidence="10">U3 small nucleolar RNA-interacting protein 2</fullName>
    </recommendedName>
</protein>
<dbReference type="Gene3D" id="2.130.10.10">
    <property type="entry name" value="YVTN repeat-like/Quinoprotein amine dehydrogenase"/>
    <property type="match status" value="1"/>
</dbReference>
<feature type="coiled-coil region" evidence="6">
    <location>
        <begin position="59"/>
        <end position="89"/>
    </location>
</feature>
<dbReference type="InterPro" id="IPR015943">
    <property type="entry name" value="WD40/YVTN_repeat-like_dom_sf"/>
</dbReference>
<keyword evidence="2 5" id="KW-0853">WD repeat</keyword>
<evidence type="ECO:0000256" key="7">
    <source>
        <dbReference type="SAM" id="MobiDB-lite"/>
    </source>
</evidence>
<dbReference type="InterPro" id="IPR039241">
    <property type="entry name" value="Rrp9-like"/>
</dbReference>
<dbReference type="Proteomes" id="UP001367676">
    <property type="component" value="Unassembled WGS sequence"/>
</dbReference>
<feature type="repeat" description="WD" evidence="5">
    <location>
        <begin position="363"/>
        <end position="404"/>
    </location>
</feature>
<evidence type="ECO:0008006" key="10">
    <source>
        <dbReference type="Google" id="ProtNLM"/>
    </source>
</evidence>
<evidence type="ECO:0000313" key="9">
    <source>
        <dbReference type="Proteomes" id="UP001367676"/>
    </source>
</evidence>
<feature type="compositionally biased region" description="Acidic residues" evidence="7">
    <location>
        <begin position="38"/>
        <end position="56"/>
    </location>
</feature>
<evidence type="ECO:0000256" key="3">
    <source>
        <dbReference type="ARBA" id="ARBA00022737"/>
    </source>
</evidence>
<dbReference type="PRINTS" id="PR00320">
    <property type="entry name" value="GPROTEINBRPT"/>
</dbReference>
<dbReference type="SMART" id="SM00320">
    <property type="entry name" value="WD40"/>
    <property type="match status" value="7"/>
</dbReference>
<dbReference type="AlphaFoldDB" id="A0AAN9YB88"/>
<sequence>MPFFIRKRKPEKQGAAPHKWKVQKLKKKNVEDTVIESGESDDSENDDVVSSSDDDDKYITAQEKKVQLAKKLLAEVERVEKEKLANEDDLDNVVLKRLKDSELEKIGKLKKKVADIVEFDIDNAISLHCKQHGLSITCLVVSRDNRHLFSSSKDRTIVRWSLTDHCKLNSIAFKHKKKKNGVSDRKSDNYHNSTINCLDVSRDDKYLISGDDKGIINVWLSDSLNHVHKFQAHKNSVTDLAVCWETNSLYSSSKDALVKVWSLDELGYMESLFGHQSTITSVDVLNSNRVVTSGGTDKTLRVWKIQEESQLVYNGHDASIDLVKKLDEEYFVSCGDDGALCLWGILKKKPLNVVTKAHGVCPQNNEPNWITALAVYPSSDLVASGSCDGFIRLWKWSQNTRTITSLSTIPVTGFVNEIQFTSDGRYLVAGIAKEHRLGRWQNFKEAKNQILCIPMKINTESH</sequence>
<keyword evidence="3" id="KW-0677">Repeat</keyword>
<dbReference type="InterPro" id="IPR036322">
    <property type="entry name" value="WD40_repeat_dom_sf"/>
</dbReference>
<comment type="caution">
    <text evidence="8">The sequence shown here is derived from an EMBL/GenBank/DDBJ whole genome shotgun (WGS) entry which is preliminary data.</text>
</comment>
<evidence type="ECO:0000313" key="8">
    <source>
        <dbReference type="EMBL" id="KAK7604460.1"/>
    </source>
</evidence>
<feature type="repeat" description="WD" evidence="5">
    <location>
        <begin position="230"/>
        <end position="271"/>
    </location>
</feature>
<dbReference type="PROSITE" id="PS50082">
    <property type="entry name" value="WD_REPEATS_2"/>
    <property type="match status" value="5"/>
</dbReference>
<dbReference type="Pfam" id="PF00400">
    <property type="entry name" value="WD40"/>
    <property type="match status" value="6"/>
</dbReference>
<dbReference type="EMBL" id="JBBCAQ010000003">
    <property type="protein sequence ID" value="KAK7604460.1"/>
    <property type="molecule type" value="Genomic_DNA"/>
</dbReference>